<dbReference type="EMBL" id="JACDTQ010003801">
    <property type="protein sequence ID" value="KAF5912829.1"/>
    <property type="molecule type" value="Genomic_DNA"/>
</dbReference>
<sequence>MQGGNHNTKTVPWVYLQCKKNLASLKCGHLFNQVYVTEGGDVYALARKREDFRFPQRLMENSQRLTKDPATVSVSSTSRFPTLQHRGRCAVWYDTQMEKFFTGPHQQVDSWRCIRGRRGERRDLPPEQ</sequence>
<dbReference type="Proteomes" id="UP000551758">
    <property type="component" value="Unassembled WGS sequence"/>
</dbReference>
<dbReference type="Gene3D" id="1.20.1250.10">
    <property type="match status" value="1"/>
</dbReference>
<comment type="caution">
    <text evidence="1">The sequence shown here is derived from an EMBL/GenBank/DDBJ whole genome shotgun (WGS) entry which is preliminary data.</text>
</comment>
<reference evidence="1 2" key="1">
    <citation type="journal article" date="2020" name="Mol. Biol. Evol.">
        <title>Interspecific Gene Flow and the Evolution of Specialization in Black and White Rhinoceros.</title>
        <authorList>
            <person name="Moodley Y."/>
            <person name="Westbury M.V."/>
            <person name="Russo I.M."/>
            <person name="Gopalakrishnan S."/>
            <person name="Rakotoarivelo A."/>
            <person name="Olsen R.A."/>
            <person name="Prost S."/>
            <person name="Tunstall T."/>
            <person name="Ryder O.A."/>
            <person name="Dalen L."/>
            <person name="Bruford M.W."/>
        </authorList>
    </citation>
    <scope>NUCLEOTIDE SEQUENCE [LARGE SCALE GENOMIC DNA]</scope>
    <source>
        <strain evidence="1">SBR-YM</strain>
        <tissue evidence="1">Skin</tissue>
    </source>
</reference>
<dbReference type="InterPro" id="IPR009079">
    <property type="entry name" value="4_helix_cytokine-like_core"/>
</dbReference>
<gene>
    <name evidence="1" type="ORF">HPG69_007821</name>
</gene>
<evidence type="ECO:0000313" key="1">
    <source>
        <dbReference type="EMBL" id="KAF5912829.1"/>
    </source>
</evidence>
<dbReference type="SUPFAM" id="SSF47266">
    <property type="entry name" value="4-helical cytokines"/>
    <property type="match status" value="1"/>
</dbReference>
<accession>A0A7J7EAR6</accession>
<organism evidence="1 2">
    <name type="scientific">Diceros bicornis minor</name>
    <name type="common">South-central black rhinoceros</name>
    <dbReference type="NCBI Taxonomy" id="77932"/>
    <lineage>
        <taxon>Eukaryota</taxon>
        <taxon>Metazoa</taxon>
        <taxon>Chordata</taxon>
        <taxon>Craniata</taxon>
        <taxon>Vertebrata</taxon>
        <taxon>Euteleostomi</taxon>
        <taxon>Mammalia</taxon>
        <taxon>Eutheria</taxon>
        <taxon>Laurasiatheria</taxon>
        <taxon>Perissodactyla</taxon>
        <taxon>Rhinocerotidae</taxon>
        <taxon>Diceros</taxon>
    </lineage>
</organism>
<protein>
    <submittedName>
        <fullName evidence="1">Uncharacterized protein</fullName>
    </submittedName>
</protein>
<keyword evidence="2" id="KW-1185">Reference proteome</keyword>
<proteinExistence type="predicted"/>
<name>A0A7J7EAR6_DICBM</name>
<evidence type="ECO:0000313" key="2">
    <source>
        <dbReference type="Proteomes" id="UP000551758"/>
    </source>
</evidence>
<dbReference type="AlphaFoldDB" id="A0A7J7EAR6"/>